<evidence type="ECO:0000313" key="2">
    <source>
        <dbReference type="Proteomes" id="UP000821866"/>
    </source>
</evidence>
<gene>
    <name evidence="1" type="ORF">HPB51_004389</name>
</gene>
<keyword evidence="2" id="KW-1185">Reference proteome</keyword>
<reference evidence="1" key="2">
    <citation type="submission" date="2021-09" db="EMBL/GenBank/DDBJ databases">
        <authorList>
            <person name="Jia N."/>
            <person name="Wang J."/>
            <person name="Shi W."/>
            <person name="Du L."/>
            <person name="Sun Y."/>
            <person name="Zhan W."/>
            <person name="Jiang J."/>
            <person name="Wang Q."/>
            <person name="Zhang B."/>
            <person name="Ji P."/>
            <person name="Sakyi L.B."/>
            <person name="Cui X."/>
            <person name="Yuan T."/>
            <person name="Jiang B."/>
            <person name="Yang W."/>
            <person name="Lam T.T.-Y."/>
            <person name="Chang Q."/>
            <person name="Ding S."/>
            <person name="Wang X."/>
            <person name="Zhu J."/>
            <person name="Ruan X."/>
            <person name="Zhao L."/>
            <person name="Wei J."/>
            <person name="Que T."/>
            <person name="Du C."/>
            <person name="Cheng J."/>
            <person name="Dai P."/>
            <person name="Han X."/>
            <person name="Huang E."/>
            <person name="Gao Y."/>
            <person name="Liu J."/>
            <person name="Shao H."/>
            <person name="Ye R."/>
            <person name="Li L."/>
            <person name="Wei W."/>
            <person name="Wang X."/>
            <person name="Wang C."/>
            <person name="Huo Q."/>
            <person name="Li W."/>
            <person name="Guo W."/>
            <person name="Chen H."/>
            <person name="Chen S."/>
            <person name="Zhou L."/>
            <person name="Zhou L."/>
            <person name="Ni X."/>
            <person name="Tian J."/>
            <person name="Zhou Y."/>
            <person name="Sheng Y."/>
            <person name="Liu T."/>
            <person name="Pan Y."/>
            <person name="Xia L."/>
            <person name="Li J."/>
            <person name="Zhao F."/>
            <person name="Cao W."/>
        </authorList>
    </citation>
    <scope>NUCLEOTIDE SEQUENCE</scope>
    <source>
        <strain evidence="1">Rmic-2018</strain>
        <tissue evidence="1">Larvae</tissue>
    </source>
</reference>
<protein>
    <submittedName>
        <fullName evidence="1">Uncharacterized protein</fullName>
    </submittedName>
</protein>
<organism evidence="1 2">
    <name type="scientific">Rhipicephalus microplus</name>
    <name type="common">Cattle tick</name>
    <name type="synonym">Boophilus microplus</name>
    <dbReference type="NCBI Taxonomy" id="6941"/>
    <lineage>
        <taxon>Eukaryota</taxon>
        <taxon>Metazoa</taxon>
        <taxon>Ecdysozoa</taxon>
        <taxon>Arthropoda</taxon>
        <taxon>Chelicerata</taxon>
        <taxon>Arachnida</taxon>
        <taxon>Acari</taxon>
        <taxon>Parasitiformes</taxon>
        <taxon>Ixodida</taxon>
        <taxon>Ixodoidea</taxon>
        <taxon>Ixodidae</taxon>
        <taxon>Rhipicephalinae</taxon>
        <taxon>Rhipicephalus</taxon>
        <taxon>Boophilus</taxon>
    </lineage>
</organism>
<dbReference type="EMBL" id="JABSTU010000003">
    <property type="protein sequence ID" value="KAH8035148.1"/>
    <property type="molecule type" value="Genomic_DNA"/>
</dbReference>
<name>A0A9J6ELY7_RHIMP</name>
<sequence length="167" mass="18669">MASPCGRSSSMLSECSVESVSPSAHVKRVLASGFARCRRLTAPLPPSKIACIRFYERRHVRACPHFAFIMNIFKNRGRKKDKGVCPRAHAFGRLGVDACRSRRASLPPDDAALLCSRVIRWLLNIGRYLPFFPSSILPREKAASSPLQEHSFPLDLEMRSPRDGGYI</sequence>
<proteinExistence type="predicted"/>
<accession>A0A9J6ELY7</accession>
<dbReference type="AlphaFoldDB" id="A0A9J6ELY7"/>
<reference evidence="1" key="1">
    <citation type="journal article" date="2020" name="Cell">
        <title>Large-Scale Comparative Analyses of Tick Genomes Elucidate Their Genetic Diversity and Vector Capacities.</title>
        <authorList>
            <consortium name="Tick Genome and Microbiome Consortium (TIGMIC)"/>
            <person name="Jia N."/>
            <person name="Wang J."/>
            <person name="Shi W."/>
            <person name="Du L."/>
            <person name="Sun Y."/>
            <person name="Zhan W."/>
            <person name="Jiang J.F."/>
            <person name="Wang Q."/>
            <person name="Zhang B."/>
            <person name="Ji P."/>
            <person name="Bell-Sakyi L."/>
            <person name="Cui X.M."/>
            <person name="Yuan T.T."/>
            <person name="Jiang B.G."/>
            <person name="Yang W.F."/>
            <person name="Lam T.T."/>
            <person name="Chang Q.C."/>
            <person name="Ding S.J."/>
            <person name="Wang X.J."/>
            <person name="Zhu J.G."/>
            <person name="Ruan X.D."/>
            <person name="Zhao L."/>
            <person name="Wei J.T."/>
            <person name="Ye R.Z."/>
            <person name="Que T.C."/>
            <person name="Du C.H."/>
            <person name="Zhou Y.H."/>
            <person name="Cheng J.X."/>
            <person name="Dai P.F."/>
            <person name="Guo W.B."/>
            <person name="Han X.H."/>
            <person name="Huang E.J."/>
            <person name="Li L.F."/>
            <person name="Wei W."/>
            <person name="Gao Y.C."/>
            <person name="Liu J.Z."/>
            <person name="Shao H.Z."/>
            <person name="Wang X."/>
            <person name="Wang C.C."/>
            <person name="Yang T.C."/>
            <person name="Huo Q.B."/>
            <person name="Li W."/>
            <person name="Chen H.Y."/>
            <person name="Chen S.E."/>
            <person name="Zhou L.G."/>
            <person name="Ni X.B."/>
            <person name="Tian J.H."/>
            <person name="Sheng Y."/>
            <person name="Liu T."/>
            <person name="Pan Y.S."/>
            <person name="Xia L.Y."/>
            <person name="Li J."/>
            <person name="Zhao F."/>
            <person name="Cao W.C."/>
        </authorList>
    </citation>
    <scope>NUCLEOTIDE SEQUENCE</scope>
    <source>
        <strain evidence="1">Rmic-2018</strain>
    </source>
</reference>
<dbReference type="Proteomes" id="UP000821866">
    <property type="component" value="Chromosome 11"/>
</dbReference>
<comment type="caution">
    <text evidence="1">The sequence shown here is derived from an EMBL/GenBank/DDBJ whole genome shotgun (WGS) entry which is preliminary data.</text>
</comment>
<evidence type="ECO:0000313" key="1">
    <source>
        <dbReference type="EMBL" id="KAH8035148.1"/>
    </source>
</evidence>